<dbReference type="RefSeq" id="WP_349295945.1">
    <property type="nucleotide sequence ID" value="NZ_JBEDNQ010000001.1"/>
</dbReference>
<keyword evidence="2" id="KW-0378">Hydrolase</keyword>
<evidence type="ECO:0000313" key="2">
    <source>
        <dbReference type="EMBL" id="MEQ3548845.1"/>
    </source>
</evidence>
<dbReference type="SUPFAM" id="SSF53474">
    <property type="entry name" value="alpha/beta-Hydrolases"/>
    <property type="match status" value="1"/>
</dbReference>
<keyword evidence="3" id="KW-1185">Reference proteome</keyword>
<dbReference type="Proteomes" id="UP001494902">
    <property type="component" value="Unassembled WGS sequence"/>
</dbReference>
<dbReference type="PRINTS" id="PR00412">
    <property type="entry name" value="EPOXHYDRLASE"/>
</dbReference>
<sequence length="296" mass="31295">MSPDPSRVASAPRLLDVAGSRTAVFTYGDTGAPTILAVHGFRGTHFGLEPIARELAGRGYRVLVPDLPGCGVSTPLPGTHDADGYAAWLVALCRELGEPFAPEILLGHSFGSVVVAAAVARGAVHRGVVLLNPISALPLDASRRAAVAVTRGYYGLARVLPARPARALIGARLVAIAMSELMTVSRDPRMRRFVRQEHLRQADSFADRDVVLQTFGSSVRDTVLDHAHALTAPTLVVGAERDDLAPADSQRRLVARLPRATLRILGGVGHLVHYEAVTEAADTVAGWWPAGASAPL</sequence>
<gene>
    <name evidence="2" type="ORF">WIS52_00050</name>
</gene>
<dbReference type="InterPro" id="IPR000073">
    <property type="entry name" value="AB_hydrolase_1"/>
</dbReference>
<dbReference type="PANTHER" id="PTHR43798:SF33">
    <property type="entry name" value="HYDROLASE, PUTATIVE (AFU_ORTHOLOGUE AFUA_2G14860)-RELATED"/>
    <property type="match status" value="1"/>
</dbReference>
<dbReference type="GO" id="GO:0016787">
    <property type="term" value="F:hydrolase activity"/>
    <property type="evidence" value="ECO:0007669"/>
    <property type="project" value="UniProtKB-KW"/>
</dbReference>
<evidence type="ECO:0000313" key="3">
    <source>
        <dbReference type="Proteomes" id="UP001494902"/>
    </source>
</evidence>
<dbReference type="InterPro" id="IPR029058">
    <property type="entry name" value="AB_hydrolase_fold"/>
</dbReference>
<accession>A0ABV1K305</accession>
<evidence type="ECO:0000259" key="1">
    <source>
        <dbReference type="Pfam" id="PF12697"/>
    </source>
</evidence>
<dbReference type="InterPro" id="IPR000639">
    <property type="entry name" value="Epox_hydrolase-like"/>
</dbReference>
<dbReference type="PANTHER" id="PTHR43798">
    <property type="entry name" value="MONOACYLGLYCEROL LIPASE"/>
    <property type="match status" value="1"/>
</dbReference>
<feature type="domain" description="AB hydrolase-1" evidence="1">
    <location>
        <begin position="35"/>
        <end position="279"/>
    </location>
</feature>
<dbReference type="InterPro" id="IPR050266">
    <property type="entry name" value="AB_hydrolase_sf"/>
</dbReference>
<dbReference type="Gene3D" id="3.40.50.1820">
    <property type="entry name" value="alpha/beta hydrolase"/>
    <property type="match status" value="1"/>
</dbReference>
<proteinExistence type="predicted"/>
<dbReference type="EMBL" id="JBEDNQ010000001">
    <property type="protein sequence ID" value="MEQ3548845.1"/>
    <property type="molecule type" value="Genomic_DNA"/>
</dbReference>
<reference evidence="2 3" key="1">
    <citation type="submission" date="2024-03" db="EMBL/GenBank/DDBJ databases">
        <title>Draft genome sequence of Pseudonocardia nematodicida JCM 31783.</title>
        <authorList>
            <person name="Butdee W."/>
            <person name="Duangmal K."/>
        </authorList>
    </citation>
    <scope>NUCLEOTIDE SEQUENCE [LARGE SCALE GENOMIC DNA]</scope>
    <source>
        <strain evidence="2 3">JCM 31783</strain>
    </source>
</reference>
<dbReference type="Pfam" id="PF12697">
    <property type="entry name" value="Abhydrolase_6"/>
    <property type="match status" value="1"/>
</dbReference>
<comment type="caution">
    <text evidence="2">The sequence shown here is derived from an EMBL/GenBank/DDBJ whole genome shotgun (WGS) entry which is preliminary data.</text>
</comment>
<protein>
    <submittedName>
        <fullName evidence="2">Alpha/beta fold hydrolase</fullName>
    </submittedName>
</protein>
<dbReference type="PRINTS" id="PR00111">
    <property type="entry name" value="ABHYDROLASE"/>
</dbReference>
<name>A0ABV1K305_9PSEU</name>
<organism evidence="2 3">
    <name type="scientific">Pseudonocardia nematodicida</name>
    <dbReference type="NCBI Taxonomy" id="1206997"/>
    <lineage>
        <taxon>Bacteria</taxon>
        <taxon>Bacillati</taxon>
        <taxon>Actinomycetota</taxon>
        <taxon>Actinomycetes</taxon>
        <taxon>Pseudonocardiales</taxon>
        <taxon>Pseudonocardiaceae</taxon>
        <taxon>Pseudonocardia</taxon>
    </lineage>
</organism>